<organism evidence="1 2">
    <name type="scientific">Zizania palustris</name>
    <name type="common">Northern wild rice</name>
    <dbReference type="NCBI Taxonomy" id="103762"/>
    <lineage>
        <taxon>Eukaryota</taxon>
        <taxon>Viridiplantae</taxon>
        <taxon>Streptophyta</taxon>
        <taxon>Embryophyta</taxon>
        <taxon>Tracheophyta</taxon>
        <taxon>Spermatophyta</taxon>
        <taxon>Magnoliopsida</taxon>
        <taxon>Liliopsida</taxon>
        <taxon>Poales</taxon>
        <taxon>Poaceae</taxon>
        <taxon>BOP clade</taxon>
        <taxon>Oryzoideae</taxon>
        <taxon>Oryzeae</taxon>
        <taxon>Zizaniinae</taxon>
        <taxon>Zizania</taxon>
    </lineage>
</organism>
<gene>
    <name evidence="1" type="ORF">GUJ93_ZPchr0003g17439</name>
</gene>
<protein>
    <submittedName>
        <fullName evidence="1">Uncharacterized protein</fullName>
    </submittedName>
</protein>
<reference evidence="1" key="2">
    <citation type="submission" date="2021-02" db="EMBL/GenBank/DDBJ databases">
        <authorList>
            <person name="Kimball J.A."/>
            <person name="Haas M.W."/>
            <person name="Macchietto M."/>
            <person name="Kono T."/>
            <person name="Duquette J."/>
            <person name="Shao M."/>
        </authorList>
    </citation>
    <scope>NUCLEOTIDE SEQUENCE</scope>
    <source>
        <tissue evidence="1">Fresh leaf tissue</tissue>
    </source>
</reference>
<dbReference type="EMBL" id="JAAALK010000286">
    <property type="protein sequence ID" value="KAG8062149.1"/>
    <property type="molecule type" value="Genomic_DNA"/>
</dbReference>
<proteinExistence type="predicted"/>
<name>A0A8J5VXD5_ZIZPA</name>
<dbReference type="Proteomes" id="UP000729402">
    <property type="component" value="Unassembled WGS sequence"/>
</dbReference>
<keyword evidence="2" id="KW-1185">Reference proteome</keyword>
<evidence type="ECO:0000313" key="2">
    <source>
        <dbReference type="Proteomes" id="UP000729402"/>
    </source>
</evidence>
<accession>A0A8J5VXD5</accession>
<dbReference type="AlphaFoldDB" id="A0A8J5VXD5"/>
<reference evidence="1" key="1">
    <citation type="journal article" date="2021" name="bioRxiv">
        <title>Whole Genome Assembly and Annotation of Northern Wild Rice, Zizania palustris L., Supports a Whole Genome Duplication in the Zizania Genus.</title>
        <authorList>
            <person name="Haas M."/>
            <person name="Kono T."/>
            <person name="Macchietto M."/>
            <person name="Millas R."/>
            <person name="McGilp L."/>
            <person name="Shao M."/>
            <person name="Duquette J."/>
            <person name="Hirsch C.N."/>
            <person name="Kimball J."/>
        </authorList>
    </citation>
    <scope>NUCLEOTIDE SEQUENCE</scope>
    <source>
        <tissue evidence="1">Fresh leaf tissue</tissue>
    </source>
</reference>
<evidence type="ECO:0000313" key="1">
    <source>
        <dbReference type="EMBL" id="KAG8062149.1"/>
    </source>
</evidence>
<sequence>MFGIPTLGLGCGIHPKGDSVRLGGALALQGCDGDNVLECASQTLCQQWYLQHLDRLTSHPSTEHAGVA</sequence>
<comment type="caution">
    <text evidence="1">The sequence shown here is derived from an EMBL/GenBank/DDBJ whole genome shotgun (WGS) entry which is preliminary data.</text>
</comment>